<dbReference type="EMBL" id="NQMN01000001">
    <property type="protein sequence ID" value="PAF55474.1"/>
    <property type="molecule type" value="Genomic_DNA"/>
</dbReference>
<protein>
    <recommendedName>
        <fullName evidence="4">Lipoprotein</fullName>
    </recommendedName>
</protein>
<keyword evidence="1" id="KW-0732">Signal</keyword>
<feature type="signal peptide" evidence="1">
    <location>
        <begin position="1"/>
        <end position="36"/>
    </location>
</feature>
<proteinExistence type="predicted"/>
<reference evidence="2" key="1">
    <citation type="submission" date="2017-08" db="EMBL/GenBank/DDBJ databases">
        <authorList>
            <person name="Alvarez-Ponce D."/>
            <person name="Weitzman C.L."/>
            <person name="Tillett R.L."/>
            <person name="Sandmeier F.C."/>
            <person name="Tracy C.R."/>
        </authorList>
    </citation>
    <scope>NUCLEOTIDE SEQUENCE [LARGE SCALE GENOMIC DNA]</scope>
    <source>
        <strain evidence="2">PS6</strain>
    </source>
</reference>
<keyword evidence="3" id="KW-1185">Reference proteome</keyword>
<evidence type="ECO:0000313" key="3">
    <source>
        <dbReference type="Proteomes" id="UP000217033"/>
    </source>
</evidence>
<accession>A0ABX4H6G1</accession>
<feature type="chain" id="PRO_5046640285" description="Lipoprotein" evidence="1">
    <location>
        <begin position="37"/>
        <end position="105"/>
    </location>
</feature>
<evidence type="ECO:0008006" key="4">
    <source>
        <dbReference type="Google" id="ProtNLM"/>
    </source>
</evidence>
<dbReference type="Proteomes" id="UP000217033">
    <property type="component" value="Unassembled WGS sequence"/>
</dbReference>
<evidence type="ECO:0000256" key="1">
    <source>
        <dbReference type="SAM" id="SignalP"/>
    </source>
</evidence>
<name>A0ABX4H6G1_9BACT</name>
<organism evidence="2 3">
    <name type="scientific">Mycoplasmopsis agassizii</name>
    <dbReference type="NCBI Taxonomy" id="33922"/>
    <lineage>
        <taxon>Bacteria</taxon>
        <taxon>Bacillati</taxon>
        <taxon>Mycoplasmatota</taxon>
        <taxon>Mycoplasmoidales</taxon>
        <taxon>Metamycoplasmataceae</taxon>
        <taxon>Mycoplasmopsis</taxon>
    </lineage>
</organism>
<comment type="caution">
    <text evidence="2">The sequence shown here is derived from an EMBL/GenBank/DDBJ whole genome shotgun (WGS) entry which is preliminary data.</text>
</comment>
<sequence length="105" mass="11955">MSRLDTQNFNKKAKIKKIFISSALLAIPIFASFAIACTPTTSKTKLTEEDKRFAETGKGTDVSVKILDNKKLLFNLNMQAMNTLHFLIIDDQRIQVKVLDRIHMK</sequence>
<gene>
    <name evidence="2" type="ORF">CJF60_02200</name>
</gene>
<evidence type="ECO:0000313" key="2">
    <source>
        <dbReference type="EMBL" id="PAF55474.1"/>
    </source>
</evidence>
<dbReference type="RefSeq" id="WP_084232648.1">
    <property type="nucleotide sequence ID" value="NZ_FWXE01000010.1"/>
</dbReference>